<evidence type="ECO:0000313" key="1">
    <source>
        <dbReference type="EMBL" id="KAK7879738.1"/>
    </source>
</evidence>
<protein>
    <submittedName>
        <fullName evidence="1">Uncharacterized protein</fullName>
    </submittedName>
</protein>
<reference evidence="2" key="1">
    <citation type="submission" date="2024-04" db="EMBL/GenBank/DDBJ databases">
        <title>Salinicola lusitanus LLJ914,a marine bacterium isolated from the Okinawa Trough.</title>
        <authorList>
            <person name="Li J."/>
        </authorList>
    </citation>
    <scope>NUCLEOTIDE SEQUENCE [LARGE SCALE GENOMIC DNA]</scope>
</reference>
<keyword evidence="2" id="KW-1185">Reference proteome</keyword>
<dbReference type="Proteomes" id="UP001460270">
    <property type="component" value="Unassembled WGS sequence"/>
</dbReference>
<dbReference type="EMBL" id="JBBPFD010000207">
    <property type="protein sequence ID" value="KAK7879738.1"/>
    <property type="molecule type" value="Genomic_DNA"/>
</dbReference>
<sequence length="138" mass="15448">MFYQQILTSSSPPLCFSQTNSGVKILDIDFCSCFGRRSSLVFRQRQIPRSVLLTFGVSAVSVHQEHPQETACAWTPLRPPAVSVWPTYTPHDAPDTKLCRSGAEALLVWVRQAGGGSGLQHHSTWDQFFFLCFLFAQI</sequence>
<evidence type="ECO:0000313" key="2">
    <source>
        <dbReference type="Proteomes" id="UP001460270"/>
    </source>
</evidence>
<accession>A0AAW0MMJ6</accession>
<gene>
    <name evidence="1" type="ORF">WMY93_030665</name>
</gene>
<name>A0AAW0MMJ6_9GOBI</name>
<comment type="caution">
    <text evidence="1">The sequence shown here is derived from an EMBL/GenBank/DDBJ whole genome shotgun (WGS) entry which is preliminary data.</text>
</comment>
<dbReference type="AlphaFoldDB" id="A0AAW0MMJ6"/>
<organism evidence="1 2">
    <name type="scientific">Mugilogobius chulae</name>
    <name type="common">yellowstripe goby</name>
    <dbReference type="NCBI Taxonomy" id="88201"/>
    <lineage>
        <taxon>Eukaryota</taxon>
        <taxon>Metazoa</taxon>
        <taxon>Chordata</taxon>
        <taxon>Craniata</taxon>
        <taxon>Vertebrata</taxon>
        <taxon>Euteleostomi</taxon>
        <taxon>Actinopterygii</taxon>
        <taxon>Neopterygii</taxon>
        <taxon>Teleostei</taxon>
        <taxon>Neoteleostei</taxon>
        <taxon>Acanthomorphata</taxon>
        <taxon>Gobiaria</taxon>
        <taxon>Gobiiformes</taxon>
        <taxon>Gobioidei</taxon>
        <taxon>Gobiidae</taxon>
        <taxon>Gobionellinae</taxon>
        <taxon>Mugilogobius</taxon>
    </lineage>
</organism>
<proteinExistence type="predicted"/>